<keyword evidence="7 10" id="KW-0119">Carbohydrate metabolism</keyword>
<dbReference type="Proteomes" id="UP001596456">
    <property type="component" value="Unassembled WGS sequence"/>
</dbReference>
<evidence type="ECO:0000313" key="12">
    <source>
        <dbReference type="Proteomes" id="UP001596456"/>
    </source>
</evidence>
<evidence type="ECO:0000256" key="9">
    <source>
        <dbReference type="ARBA" id="ARBA00031501"/>
    </source>
</evidence>
<dbReference type="Gene3D" id="3.20.20.80">
    <property type="entry name" value="Glycosidases"/>
    <property type="match status" value="1"/>
</dbReference>
<evidence type="ECO:0000256" key="8">
    <source>
        <dbReference type="ARBA" id="ARBA00031423"/>
    </source>
</evidence>
<evidence type="ECO:0000256" key="10">
    <source>
        <dbReference type="RuleBase" id="RU361207"/>
    </source>
</evidence>
<protein>
    <recommendedName>
        <fullName evidence="4 10">4-alpha-glucanotransferase</fullName>
        <ecNumber evidence="3 10">2.4.1.25</ecNumber>
    </recommendedName>
    <alternativeName>
        <fullName evidence="8 10">Amylomaltase</fullName>
    </alternativeName>
    <alternativeName>
        <fullName evidence="9 10">Disproportionating enzyme</fullName>
    </alternativeName>
</protein>
<sequence length="514" mass="57724">MTMTDARASGLLLHPTSLPGGHGIGDLGPEARRFLDWLAAAGQTFWQILPLAPTSAGNSPYSALSTFAGNPLLISLEDLVEEGLAPPSVLEDLPGNGEHVDYGAVIERKLAALDTVCAAFLKRPSDDELWVDYDLFRARHEADWLDEYALYTALKARHRGRAWTEWNALYVTRNPIGLGEARHTLGFEVRKVKVQQFLFFRQWQRLHDHARAQGIRIIGDMPIFVAADSADVWSRPELFELDTAGCPTVMAGVPPDYFSATGQLWGNPLYRWDAHRAENFAWWQRRLAKTMEQVDLIRIDHFRGFDACWQVPAGEETAIHGRWVPVPGYELFQSLTERFGDMPVIAEDLGIITPEVERLRDHFGFPGMRVLPFEWGEDFHPESYDPDRFPRNRVFYTGTHDNDTIMGWFRSIGGEQSRSGRAMLDYMGSDGREPHWDFLRFALGTNARIAMAPVQDVLGLGTEARMNLPGQADGNWTWRLRPGQLTDGLAGRLRELTEASGRLAVPGDAGVMPA</sequence>
<reference evidence="12" key="1">
    <citation type="journal article" date="2019" name="Int. J. Syst. Evol. Microbiol.">
        <title>The Global Catalogue of Microorganisms (GCM) 10K type strain sequencing project: providing services to taxonomists for standard genome sequencing and annotation.</title>
        <authorList>
            <consortium name="The Broad Institute Genomics Platform"/>
            <consortium name="The Broad Institute Genome Sequencing Center for Infectious Disease"/>
            <person name="Wu L."/>
            <person name="Ma J."/>
        </authorList>
    </citation>
    <scope>NUCLEOTIDE SEQUENCE [LARGE SCALE GENOMIC DNA]</scope>
    <source>
        <strain evidence="12">CGMCC 1.16275</strain>
    </source>
</reference>
<keyword evidence="12" id="KW-1185">Reference proteome</keyword>
<evidence type="ECO:0000256" key="5">
    <source>
        <dbReference type="ARBA" id="ARBA00022676"/>
    </source>
</evidence>
<evidence type="ECO:0000256" key="6">
    <source>
        <dbReference type="ARBA" id="ARBA00022679"/>
    </source>
</evidence>
<dbReference type="NCBIfam" id="NF011080">
    <property type="entry name" value="PRK14508.1-3"/>
    <property type="match status" value="1"/>
</dbReference>
<comment type="catalytic activity">
    <reaction evidence="1 10">
        <text>Transfers a segment of a (1-&gt;4)-alpha-D-glucan to a new position in an acceptor, which may be glucose or a (1-&gt;4)-alpha-D-glucan.</text>
        <dbReference type="EC" id="2.4.1.25"/>
    </reaction>
</comment>
<dbReference type="RefSeq" id="WP_377358198.1">
    <property type="nucleotide sequence ID" value="NZ_JBHTCM010000010.1"/>
</dbReference>
<accession>A0ABW2KVP5</accession>
<gene>
    <name evidence="11" type="primary">malQ</name>
    <name evidence="11" type="ORF">ACFQPS_08725</name>
</gene>
<proteinExistence type="inferred from homology"/>
<evidence type="ECO:0000313" key="11">
    <source>
        <dbReference type="EMBL" id="MFC7333242.1"/>
    </source>
</evidence>
<dbReference type="Pfam" id="PF02446">
    <property type="entry name" value="Glyco_hydro_77"/>
    <property type="match status" value="1"/>
</dbReference>
<dbReference type="PANTHER" id="PTHR32438">
    <property type="entry name" value="4-ALPHA-GLUCANOTRANSFERASE DPE1, CHLOROPLASTIC/AMYLOPLASTIC"/>
    <property type="match status" value="1"/>
</dbReference>
<evidence type="ECO:0000256" key="4">
    <source>
        <dbReference type="ARBA" id="ARBA00020295"/>
    </source>
</evidence>
<dbReference type="EMBL" id="JBHTCM010000010">
    <property type="protein sequence ID" value="MFC7333242.1"/>
    <property type="molecule type" value="Genomic_DNA"/>
</dbReference>
<name>A0ABW2KVP5_9PROT</name>
<evidence type="ECO:0000256" key="3">
    <source>
        <dbReference type="ARBA" id="ARBA00012560"/>
    </source>
</evidence>
<dbReference type="GO" id="GO:0004134">
    <property type="term" value="F:4-alpha-glucanotransferase activity"/>
    <property type="evidence" value="ECO:0007669"/>
    <property type="project" value="UniProtKB-EC"/>
</dbReference>
<evidence type="ECO:0000256" key="7">
    <source>
        <dbReference type="ARBA" id="ARBA00023277"/>
    </source>
</evidence>
<dbReference type="NCBIfam" id="TIGR00217">
    <property type="entry name" value="malQ"/>
    <property type="match status" value="1"/>
</dbReference>
<dbReference type="SUPFAM" id="SSF51445">
    <property type="entry name" value="(Trans)glycosidases"/>
    <property type="match status" value="1"/>
</dbReference>
<comment type="caution">
    <text evidence="11">The sequence shown here is derived from an EMBL/GenBank/DDBJ whole genome shotgun (WGS) entry which is preliminary data.</text>
</comment>
<evidence type="ECO:0000256" key="1">
    <source>
        <dbReference type="ARBA" id="ARBA00000439"/>
    </source>
</evidence>
<keyword evidence="6 10" id="KW-0808">Transferase</keyword>
<keyword evidence="5 10" id="KW-0328">Glycosyltransferase</keyword>
<dbReference type="EC" id="2.4.1.25" evidence="3 10"/>
<dbReference type="InterPro" id="IPR003385">
    <property type="entry name" value="Glyco_hydro_77"/>
</dbReference>
<organism evidence="11 12">
    <name type="scientific">Rhodocista pekingensis</name>
    <dbReference type="NCBI Taxonomy" id="201185"/>
    <lineage>
        <taxon>Bacteria</taxon>
        <taxon>Pseudomonadati</taxon>
        <taxon>Pseudomonadota</taxon>
        <taxon>Alphaproteobacteria</taxon>
        <taxon>Rhodospirillales</taxon>
        <taxon>Azospirillaceae</taxon>
        <taxon>Rhodocista</taxon>
    </lineage>
</organism>
<evidence type="ECO:0000256" key="2">
    <source>
        <dbReference type="ARBA" id="ARBA00005684"/>
    </source>
</evidence>
<dbReference type="InterPro" id="IPR017853">
    <property type="entry name" value="GH"/>
</dbReference>
<comment type="similarity">
    <text evidence="2 10">Belongs to the disproportionating enzyme family.</text>
</comment>
<dbReference type="PANTHER" id="PTHR32438:SF5">
    <property type="entry name" value="4-ALPHA-GLUCANOTRANSFERASE DPE1, CHLOROPLASTIC_AMYLOPLASTIC"/>
    <property type="match status" value="1"/>
</dbReference>